<feature type="region of interest" description="Disordered" evidence="1">
    <location>
        <begin position="55"/>
        <end position="80"/>
    </location>
</feature>
<evidence type="ECO:0000256" key="1">
    <source>
        <dbReference type="SAM" id="MobiDB-lite"/>
    </source>
</evidence>
<keyword evidence="3" id="KW-1185">Reference proteome</keyword>
<dbReference type="Proteomes" id="UP000287033">
    <property type="component" value="Unassembled WGS sequence"/>
</dbReference>
<dbReference type="STRING" id="137246.A0A401TGQ3"/>
<feature type="compositionally biased region" description="Basic and acidic residues" evidence="1">
    <location>
        <begin position="62"/>
        <end position="80"/>
    </location>
</feature>
<gene>
    <name evidence="2" type="ORF">chiPu_0025974</name>
</gene>
<organism evidence="2 3">
    <name type="scientific">Chiloscyllium punctatum</name>
    <name type="common">Brownbanded bambooshark</name>
    <name type="synonym">Hemiscyllium punctatum</name>
    <dbReference type="NCBI Taxonomy" id="137246"/>
    <lineage>
        <taxon>Eukaryota</taxon>
        <taxon>Metazoa</taxon>
        <taxon>Chordata</taxon>
        <taxon>Craniata</taxon>
        <taxon>Vertebrata</taxon>
        <taxon>Chondrichthyes</taxon>
        <taxon>Elasmobranchii</taxon>
        <taxon>Galeomorphii</taxon>
        <taxon>Galeoidea</taxon>
        <taxon>Orectolobiformes</taxon>
        <taxon>Hemiscylliidae</taxon>
        <taxon>Chiloscyllium</taxon>
    </lineage>
</organism>
<reference evidence="2 3" key="1">
    <citation type="journal article" date="2018" name="Nat. Ecol. Evol.">
        <title>Shark genomes provide insights into elasmobranch evolution and the origin of vertebrates.</title>
        <authorList>
            <person name="Hara Y"/>
            <person name="Yamaguchi K"/>
            <person name="Onimaru K"/>
            <person name="Kadota M"/>
            <person name="Koyanagi M"/>
            <person name="Keeley SD"/>
            <person name="Tatsumi K"/>
            <person name="Tanaka K"/>
            <person name="Motone F"/>
            <person name="Kageyama Y"/>
            <person name="Nozu R"/>
            <person name="Adachi N"/>
            <person name="Nishimura O"/>
            <person name="Nakagawa R"/>
            <person name="Tanegashima C"/>
            <person name="Kiyatake I"/>
            <person name="Matsumoto R"/>
            <person name="Murakumo K"/>
            <person name="Nishida K"/>
            <person name="Terakita A"/>
            <person name="Kuratani S"/>
            <person name="Sato K"/>
            <person name="Hyodo S Kuraku.S."/>
        </authorList>
    </citation>
    <scope>NUCLEOTIDE SEQUENCE [LARGE SCALE GENOMIC DNA]</scope>
</reference>
<accession>A0A401TGQ3</accession>
<evidence type="ECO:0000313" key="2">
    <source>
        <dbReference type="EMBL" id="GCC41819.1"/>
    </source>
</evidence>
<sequence length="80" mass="9167">MERWTLSVPDVVSSLLRKLTFSSPPPNPCQEEIKSRAELERRLQEAEDALQRLEQGLSSAERTVEKNERMKGDVGELRSK</sequence>
<comment type="caution">
    <text evidence="2">The sequence shown here is derived from an EMBL/GenBank/DDBJ whole genome shotgun (WGS) entry which is preliminary data.</text>
</comment>
<dbReference type="AlphaFoldDB" id="A0A401TGQ3"/>
<protein>
    <submittedName>
        <fullName evidence="2">Uncharacterized protein</fullName>
    </submittedName>
</protein>
<proteinExistence type="predicted"/>
<name>A0A401TGQ3_CHIPU</name>
<dbReference type="EMBL" id="BEZZ01069797">
    <property type="protein sequence ID" value="GCC41819.1"/>
    <property type="molecule type" value="Genomic_DNA"/>
</dbReference>
<evidence type="ECO:0000313" key="3">
    <source>
        <dbReference type="Proteomes" id="UP000287033"/>
    </source>
</evidence>